<dbReference type="PANTHER" id="PTHR30636">
    <property type="entry name" value="UPF0701 PROTEIN YICC"/>
    <property type="match status" value="1"/>
</dbReference>
<protein>
    <recommendedName>
        <fullName evidence="10">DUF1732 domain-containing protein</fullName>
    </recommendedName>
</protein>
<dbReference type="AlphaFoldDB" id="A0A381RP18"/>
<keyword evidence="4" id="KW-0378">Hydrolase</keyword>
<dbReference type="InterPro" id="IPR013551">
    <property type="entry name" value="YicC-like_C"/>
</dbReference>
<evidence type="ECO:0000313" key="9">
    <source>
        <dbReference type="EMBL" id="SUZ93622.1"/>
    </source>
</evidence>
<accession>A0A381RP18</accession>
<dbReference type="InterPro" id="IPR005229">
    <property type="entry name" value="YicC/YloC-like"/>
</dbReference>
<evidence type="ECO:0000256" key="5">
    <source>
        <dbReference type="ARBA" id="ARBA00035648"/>
    </source>
</evidence>
<gene>
    <name evidence="9" type="ORF">METZ01_LOCUS46476</name>
</gene>
<keyword evidence="2" id="KW-0540">Nuclease</keyword>
<feature type="coiled-coil region" evidence="6">
    <location>
        <begin position="76"/>
        <end position="118"/>
    </location>
</feature>
<reference evidence="9" key="1">
    <citation type="submission" date="2018-05" db="EMBL/GenBank/DDBJ databases">
        <authorList>
            <person name="Lanie J.A."/>
            <person name="Ng W.-L."/>
            <person name="Kazmierczak K.M."/>
            <person name="Andrzejewski T.M."/>
            <person name="Davidsen T.M."/>
            <person name="Wayne K.J."/>
            <person name="Tettelin H."/>
            <person name="Glass J.I."/>
            <person name="Rusch D."/>
            <person name="Podicherti R."/>
            <person name="Tsui H.-C.T."/>
            <person name="Winkler M.E."/>
        </authorList>
    </citation>
    <scope>NUCLEOTIDE SEQUENCE</scope>
</reference>
<comment type="similarity">
    <text evidence="5">Belongs to the YicC/YloC family.</text>
</comment>
<sequence length="234" mass="26866">MEKSIQRGNAQVRVELNVSPDNQKLSFNKDRFEMIQDVIKKIHVSYGQRMSLSDIISTHDLLKADEPDSINQSVIIKAVEHALNQLNEMREKEGKQIQDDILKRIKNLQNAIDSAEHISGNFKAEKQAQLQEKISELLNGESLDESRLIQEVAYLADRADVTEEIVRCRSHFDQLHSYLDREDPVGKRINFLIQEIGREINTIGSKSPQTDVTKHVVEMKGELEKIREQAQNIL</sequence>
<dbReference type="PANTHER" id="PTHR30636:SF3">
    <property type="entry name" value="UPF0701 PROTEIN YICC"/>
    <property type="match status" value="1"/>
</dbReference>
<evidence type="ECO:0008006" key="10">
    <source>
        <dbReference type="Google" id="ProtNLM"/>
    </source>
</evidence>
<evidence type="ECO:0000256" key="6">
    <source>
        <dbReference type="SAM" id="Coils"/>
    </source>
</evidence>
<feature type="domain" description="Endoribonuclease YicC-like C-terminal" evidence="8">
    <location>
        <begin position="119"/>
        <end position="233"/>
    </location>
</feature>
<evidence type="ECO:0000256" key="3">
    <source>
        <dbReference type="ARBA" id="ARBA00022759"/>
    </source>
</evidence>
<keyword evidence="6" id="KW-0175">Coiled coil</keyword>
<dbReference type="GO" id="GO:0016787">
    <property type="term" value="F:hydrolase activity"/>
    <property type="evidence" value="ECO:0007669"/>
    <property type="project" value="UniProtKB-KW"/>
</dbReference>
<proteinExistence type="inferred from homology"/>
<name>A0A381RP18_9ZZZZ</name>
<keyword evidence="3" id="KW-0255">Endonuclease</keyword>
<dbReference type="GO" id="GO:0004521">
    <property type="term" value="F:RNA endonuclease activity"/>
    <property type="evidence" value="ECO:0007669"/>
    <property type="project" value="InterPro"/>
</dbReference>
<evidence type="ECO:0000256" key="1">
    <source>
        <dbReference type="ARBA" id="ARBA00001968"/>
    </source>
</evidence>
<feature type="domain" description="Endoribonuclease YicC-like N-terminal" evidence="7">
    <location>
        <begin position="2"/>
        <end position="98"/>
    </location>
</feature>
<evidence type="ECO:0000259" key="7">
    <source>
        <dbReference type="Pfam" id="PF03755"/>
    </source>
</evidence>
<dbReference type="Pfam" id="PF03755">
    <property type="entry name" value="YicC-like_N"/>
    <property type="match status" value="1"/>
</dbReference>
<comment type="cofactor">
    <cofactor evidence="1">
        <name>a divalent metal cation</name>
        <dbReference type="ChEBI" id="CHEBI:60240"/>
    </cofactor>
</comment>
<evidence type="ECO:0000256" key="4">
    <source>
        <dbReference type="ARBA" id="ARBA00022801"/>
    </source>
</evidence>
<dbReference type="EMBL" id="UINC01002162">
    <property type="protein sequence ID" value="SUZ93622.1"/>
    <property type="molecule type" value="Genomic_DNA"/>
</dbReference>
<dbReference type="NCBIfam" id="TIGR00255">
    <property type="entry name" value="YicC/YloC family endoribonuclease"/>
    <property type="match status" value="1"/>
</dbReference>
<evidence type="ECO:0000256" key="2">
    <source>
        <dbReference type="ARBA" id="ARBA00022722"/>
    </source>
</evidence>
<organism evidence="9">
    <name type="scientific">marine metagenome</name>
    <dbReference type="NCBI Taxonomy" id="408172"/>
    <lineage>
        <taxon>unclassified sequences</taxon>
        <taxon>metagenomes</taxon>
        <taxon>ecological metagenomes</taxon>
    </lineage>
</organism>
<dbReference type="InterPro" id="IPR013527">
    <property type="entry name" value="YicC-like_N"/>
</dbReference>
<dbReference type="Pfam" id="PF08340">
    <property type="entry name" value="YicC-like_C"/>
    <property type="match status" value="1"/>
</dbReference>
<evidence type="ECO:0000259" key="8">
    <source>
        <dbReference type="Pfam" id="PF08340"/>
    </source>
</evidence>